<dbReference type="InterPro" id="IPR013087">
    <property type="entry name" value="Znf_C2H2_type"/>
</dbReference>
<dbReference type="PROSITE" id="PS00028">
    <property type="entry name" value="ZINC_FINGER_C2H2_1"/>
    <property type="match status" value="2"/>
</dbReference>
<dbReference type="PROSITE" id="PS50157">
    <property type="entry name" value="ZINC_FINGER_C2H2_2"/>
    <property type="match status" value="2"/>
</dbReference>
<evidence type="ECO:0000256" key="9">
    <source>
        <dbReference type="PROSITE-ProRule" id="PRU00042"/>
    </source>
</evidence>
<keyword evidence="7" id="KW-0804">Transcription</keyword>
<dbReference type="Pfam" id="PF01448">
    <property type="entry name" value="ELM2"/>
    <property type="match status" value="1"/>
</dbReference>
<comment type="caution">
    <text evidence="14">The sequence shown here is derived from an EMBL/GenBank/DDBJ whole genome shotgun (WGS) entry which is preliminary data.</text>
</comment>
<evidence type="ECO:0000256" key="10">
    <source>
        <dbReference type="SAM" id="MobiDB-lite"/>
    </source>
</evidence>
<keyword evidence="2" id="KW-0479">Metal-binding</keyword>
<dbReference type="GO" id="GO:0005667">
    <property type="term" value="C:transcription regulator complex"/>
    <property type="evidence" value="ECO:0007669"/>
    <property type="project" value="TreeGrafter"/>
</dbReference>
<keyword evidence="4" id="KW-0862">Zinc</keyword>
<dbReference type="SUPFAM" id="SSF57667">
    <property type="entry name" value="beta-beta-alpha zinc fingers"/>
    <property type="match status" value="1"/>
</dbReference>
<keyword evidence="6" id="KW-0238">DNA-binding</keyword>
<evidence type="ECO:0000256" key="6">
    <source>
        <dbReference type="ARBA" id="ARBA00023125"/>
    </source>
</evidence>
<dbReference type="Pfam" id="PF13912">
    <property type="entry name" value="zf-C2H2_6"/>
    <property type="match status" value="1"/>
</dbReference>
<keyword evidence="8" id="KW-0539">Nucleus</keyword>
<dbReference type="InterPro" id="IPR000949">
    <property type="entry name" value="ELM2_dom"/>
</dbReference>
<evidence type="ECO:0000256" key="4">
    <source>
        <dbReference type="ARBA" id="ARBA00022833"/>
    </source>
</evidence>
<dbReference type="Gene3D" id="4.10.1240.50">
    <property type="match status" value="1"/>
</dbReference>
<sequence>EHLDSQETNNWNEPVPESDSTPHINVGPQFQCKIPACTQDNKHAHKPHREDLLWDPGINNSTDSEIDMYLDFACCAAIPGGGRNKEYAMHILHLTGGNIHEAMLKLMQPMPSLPCDSPLHYYHYSESDRWTVTETEVFHQALLKHDKDFAAIAQEVETKTIKQCIQFYYVWKKVCVDEYKRQKQLREKKTGFVKFAESEQEEKPYPDAKLLGIADSGSPIQDHRNFICEFTDCSASFNSRAALNGHIRIHGGTARNSPTYTNVSHDRRPPSVTSSLCHSTDPTEDYPCKICGKVFTKIKSRSAHMKSHRPPDAEPIKRKEKDVVVSSNFDASVPSPFST</sequence>
<dbReference type="GO" id="GO:0003714">
    <property type="term" value="F:transcription corepressor activity"/>
    <property type="evidence" value="ECO:0007669"/>
    <property type="project" value="TreeGrafter"/>
</dbReference>
<feature type="non-terminal residue" evidence="14">
    <location>
        <position position="1"/>
    </location>
</feature>
<dbReference type="SUPFAM" id="SSF46689">
    <property type="entry name" value="Homeodomain-like"/>
    <property type="match status" value="1"/>
</dbReference>
<dbReference type="InterPro" id="IPR001005">
    <property type="entry name" value="SANT/Myb"/>
</dbReference>
<protein>
    <submittedName>
        <fullName evidence="14">Zinc finger protein</fullName>
    </submittedName>
</protein>
<dbReference type="GO" id="GO:0000118">
    <property type="term" value="C:histone deacetylase complex"/>
    <property type="evidence" value="ECO:0007669"/>
    <property type="project" value="TreeGrafter"/>
</dbReference>
<dbReference type="OrthoDB" id="6738196at2759"/>
<dbReference type="Pfam" id="PF00249">
    <property type="entry name" value="Myb_DNA-binding"/>
    <property type="match status" value="1"/>
</dbReference>
<evidence type="ECO:0000313" key="14">
    <source>
        <dbReference type="EMBL" id="KRT84189.1"/>
    </source>
</evidence>
<evidence type="ECO:0000313" key="15">
    <source>
        <dbReference type="Proteomes" id="UP000051574"/>
    </source>
</evidence>
<feature type="domain" description="SANT" evidence="13">
    <location>
        <begin position="125"/>
        <end position="176"/>
    </location>
</feature>
<dbReference type="SMART" id="SM00355">
    <property type="entry name" value="ZnF_C2H2"/>
    <property type="match status" value="2"/>
</dbReference>
<dbReference type="AlphaFoldDB" id="A0A0T6BAS5"/>
<feature type="region of interest" description="Disordered" evidence="10">
    <location>
        <begin position="301"/>
        <end position="339"/>
    </location>
</feature>
<dbReference type="InterPro" id="IPR051066">
    <property type="entry name" value="Trans_reg/Corepressor"/>
</dbReference>
<dbReference type="SMART" id="SM01189">
    <property type="entry name" value="ELM2"/>
    <property type="match status" value="1"/>
</dbReference>
<feature type="compositionally biased region" description="Basic and acidic residues" evidence="10">
    <location>
        <begin position="309"/>
        <end position="323"/>
    </location>
</feature>
<feature type="domain" description="C2H2-type" evidence="11">
    <location>
        <begin position="286"/>
        <end position="313"/>
    </location>
</feature>
<keyword evidence="3 9" id="KW-0863">Zinc-finger</keyword>
<evidence type="ECO:0000256" key="2">
    <source>
        <dbReference type="ARBA" id="ARBA00022723"/>
    </source>
</evidence>
<dbReference type="SMART" id="SM00717">
    <property type="entry name" value="SANT"/>
    <property type="match status" value="1"/>
</dbReference>
<evidence type="ECO:0000256" key="7">
    <source>
        <dbReference type="ARBA" id="ARBA00023163"/>
    </source>
</evidence>
<organism evidence="14 15">
    <name type="scientific">Oryctes borbonicus</name>
    <dbReference type="NCBI Taxonomy" id="1629725"/>
    <lineage>
        <taxon>Eukaryota</taxon>
        <taxon>Metazoa</taxon>
        <taxon>Ecdysozoa</taxon>
        <taxon>Arthropoda</taxon>
        <taxon>Hexapoda</taxon>
        <taxon>Insecta</taxon>
        <taxon>Pterygota</taxon>
        <taxon>Neoptera</taxon>
        <taxon>Endopterygota</taxon>
        <taxon>Coleoptera</taxon>
        <taxon>Polyphaga</taxon>
        <taxon>Scarabaeiformia</taxon>
        <taxon>Scarabaeidae</taxon>
        <taxon>Dynastinae</taxon>
        <taxon>Oryctes</taxon>
    </lineage>
</organism>
<name>A0A0T6BAS5_9SCAR</name>
<evidence type="ECO:0000256" key="8">
    <source>
        <dbReference type="ARBA" id="ARBA00023242"/>
    </source>
</evidence>
<evidence type="ECO:0000256" key="3">
    <source>
        <dbReference type="ARBA" id="ARBA00022771"/>
    </source>
</evidence>
<gene>
    <name evidence="14" type="ORF">AMK59_1030</name>
</gene>
<evidence type="ECO:0000256" key="5">
    <source>
        <dbReference type="ARBA" id="ARBA00023015"/>
    </source>
</evidence>
<dbReference type="Proteomes" id="UP000051574">
    <property type="component" value="Unassembled WGS sequence"/>
</dbReference>
<dbReference type="Gene3D" id="1.10.10.60">
    <property type="entry name" value="Homeodomain-like"/>
    <property type="match status" value="1"/>
</dbReference>
<evidence type="ECO:0000259" key="11">
    <source>
        <dbReference type="PROSITE" id="PS50157"/>
    </source>
</evidence>
<proteinExistence type="predicted"/>
<dbReference type="FunFam" id="1.10.10.60:FF:000012">
    <property type="entry name" value="Metastasis-associated 1 family, member 3"/>
    <property type="match status" value="1"/>
</dbReference>
<dbReference type="Gene3D" id="3.30.160.60">
    <property type="entry name" value="Classic Zinc Finger"/>
    <property type="match status" value="2"/>
</dbReference>
<keyword evidence="5" id="KW-0805">Transcription regulation</keyword>
<feature type="region of interest" description="Disordered" evidence="10">
    <location>
        <begin position="1"/>
        <end position="23"/>
    </location>
</feature>
<dbReference type="InterPro" id="IPR009057">
    <property type="entry name" value="Homeodomain-like_sf"/>
</dbReference>
<dbReference type="EMBL" id="LJIG01002751">
    <property type="protein sequence ID" value="KRT84189.1"/>
    <property type="molecule type" value="Genomic_DNA"/>
</dbReference>
<feature type="region of interest" description="Disordered" evidence="10">
    <location>
        <begin position="255"/>
        <end position="278"/>
    </location>
</feature>
<dbReference type="GO" id="GO:0006357">
    <property type="term" value="P:regulation of transcription by RNA polymerase II"/>
    <property type="evidence" value="ECO:0007669"/>
    <property type="project" value="TreeGrafter"/>
</dbReference>
<keyword evidence="15" id="KW-1185">Reference proteome</keyword>
<accession>A0A0T6BAS5</accession>
<dbReference type="PROSITE" id="PS51293">
    <property type="entry name" value="SANT"/>
    <property type="match status" value="1"/>
</dbReference>
<dbReference type="PANTHER" id="PTHR16089">
    <property type="entry name" value="REST COREPRESSOR COREST PROTEIN-RELATED"/>
    <property type="match status" value="1"/>
</dbReference>
<dbReference type="InterPro" id="IPR036236">
    <property type="entry name" value="Znf_C2H2_sf"/>
</dbReference>
<evidence type="ECO:0000259" key="12">
    <source>
        <dbReference type="PROSITE" id="PS51156"/>
    </source>
</evidence>
<dbReference type="PROSITE" id="PS51156">
    <property type="entry name" value="ELM2"/>
    <property type="match status" value="1"/>
</dbReference>
<feature type="domain" description="ELM2" evidence="12">
    <location>
        <begin position="22"/>
        <end position="110"/>
    </location>
</feature>
<reference evidence="14 15" key="1">
    <citation type="submission" date="2015-09" db="EMBL/GenBank/DDBJ databases">
        <title>Draft genome of the scarab beetle Oryctes borbonicus.</title>
        <authorList>
            <person name="Meyer J.M."/>
            <person name="Markov G.V."/>
            <person name="Baskaran P."/>
            <person name="Herrmann M."/>
            <person name="Sommer R.J."/>
            <person name="Roedelsperger C."/>
        </authorList>
    </citation>
    <scope>NUCLEOTIDE SEQUENCE [LARGE SCALE GENOMIC DNA]</scope>
    <source>
        <strain evidence="14">OB123</strain>
        <tissue evidence="14">Whole animal</tissue>
    </source>
</reference>
<feature type="compositionally biased region" description="Polar residues" evidence="10">
    <location>
        <begin position="325"/>
        <end position="339"/>
    </location>
</feature>
<dbReference type="GO" id="GO:0003677">
    <property type="term" value="F:DNA binding"/>
    <property type="evidence" value="ECO:0007669"/>
    <property type="project" value="UniProtKB-KW"/>
</dbReference>
<feature type="domain" description="C2H2-type" evidence="11">
    <location>
        <begin position="226"/>
        <end position="255"/>
    </location>
</feature>
<dbReference type="PANTHER" id="PTHR16089:SF40">
    <property type="entry name" value="SUPPRESSOR OF ACTIVATED EGL-4 PROTEIN 1"/>
    <property type="match status" value="1"/>
</dbReference>
<evidence type="ECO:0000259" key="13">
    <source>
        <dbReference type="PROSITE" id="PS51293"/>
    </source>
</evidence>
<comment type="subcellular location">
    <subcellularLocation>
        <location evidence="1">Nucleus</location>
    </subcellularLocation>
</comment>
<evidence type="ECO:0000256" key="1">
    <source>
        <dbReference type="ARBA" id="ARBA00004123"/>
    </source>
</evidence>
<dbReference type="InterPro" id="IPR017884">
    <property type="entry name" value="SANT_dom"/>
</dbReference>
<dbReference type="GO" id="GO:0008270">
    <property type="term" value="F:zinc ion binding"/>
    <property type="evidence" value="ECO:0007669"/>
    <property type="project" value="UniProtKB-KW"/>
</dbReference>